<dbReference type="SMART" id="SM00206">
    <property type="entry name" value="NTR"/>
    <property type="match status" value="1"/>
</dbReference>
<evidence type="ECO:0000259" key="7">
    <source>
        <dbReference type="PROSITE" id="PS50189"/>
    </source>
</evidence>
<evidence type="ECO:0000256" key="6">
    <source>
        <dbReference type="SAM" id="SignalP"/>
    </source>
</evidence>
<dbReference type="GO" id="GO:0005615">
    <property type="term" value="C:extracellular space"/>
    <property type="evidence" value="ECO:0007669"/>
    <property type="project" value="TreeGrafter"/>
</dbReference>
<organism evidence="8 9">
    <name type="scientific">Crassostrea virginica</name>
    <name type="common">Eastern oyster</name>
    <dbReference type="NCBI Taxonomy" id="6565"/>
    <lineage>
        <taxon>Eukaryota</taxon>
        <taxon>Metazoa</taxon>
        <taxon>Spiralia</taxon>
        <taxon>Lophotrochozoa</taxon>
        <taxon>Mollusca</taxon>
        <taxon>Bivalvia</taxon>
        <taxon>Autobranchia</taxon>
        <taxon>Pteriomorphia</taxon>
        <taxon>Ostreida</taxon>
        <taxon>Ostreoidea</taxon>
        <taxon>Ostreidae</taxon>
        <taxon>Crassostrea</taxon>
    </lineage>
</organism>
<dbReference type="Gene3D" id="2.40.50.120">
    <property type="match status" value="1"/>
</dbReference>
<dbReference type="InterPro" id="IPR008993">
    <property type="entry name" value="TIMP-like_OB-fold"/>
</dbReference>
<sequence>MRAAVLILLVVLASVYTYTEACSCLRQHPQTKFCRSNFVIKANILKRRSTGPTQFDDVVYTVQIVQDYKNQRNFYTRQIQDIFTASNSAACGSYFEIGSEYLILGSIHSGKWRTGLCNGNALFSSLNSQERDAYTFGYYKKGCSCEIEECVDIGENCPPPASNTCVIKQNDDFQCFYRENTCRRGPWGGCAWHSPACH</sequence>
<evidence type="ECO:0000256" key="5">
    <source>
        <dbReference type="PIRSR" id="PIRSR601820-3"/>
    </source>
</evidence>
<keyword evidence="4" id="KW-0479">Metal-binding</keyword>
<keyword evidence="9" id="KW-0483">Metalloprotease inhibitor</keyword>
<gene>
    <name evidence="9" type="primary">LOC111106537</name>
</gene>
<dbReference type="InterPro" id="IPR001820">
    <property type="entry name" value="TIMP"/>
</dbReference>
<evidence type="ECO:0000256" key="1">
    <source>
        <dbReference type="ARBA" id="ARBA00004613"/>
    </source>
</evidence>
<dbReference type="PANTHER" id="PTHR11844">
    <property type="entry name" value="METALLOPROTEASE INHIBITOR"/>
    <property type="match status" value="1"/>
</dbReference>
<dbReference type="PROSITE" id="PS50189">
    <property type="entry name" value="NTR"/>
    <property type="match status" value="1"/>
</dbReference>
<keyword evidence="3 5" id="KW-1015">Disulfide bond</keyword>
<evidence type="ECO:0000256" key="3">
    <source>
        <dbReference type="ARBA" id="ARBA00023157"/>
    </source>
</evidence>
<dbReference type="GO" id="GO:0002020">
    <property type="term" value="F:protease binding"/>
    <property type="evidence" value="ECO:0007669"/>
    <property type="project" value="TreeGrafter"/>
</dbReference>
<feature type="chain" id="PRO_5034204538" evidence="6">
    <location>
        <begin position="22"/>
        <end position="198"/>
    </location>
</feature>
<dbReference type="InterPro" id="IPR001134">
    <property type="entry name" value="Netrin_domain"/>
</dbReference>
<evidence type="ECO:0000256" key="4">
    <source>
        <dbReference type="PIRSR" id="PIRSR601820-1"/>
    </source>
</evidence>
<name>A0A8B8B0M7_CRAVI</name>
<dbReference type="Pfam" id="PF00965">
    <property type="entry name" value="TIMP"/>
    <property type="match status" value="1"/>
</dbReference>
<dbReference type="GeneID" id="111106537"/>
<evidence type="ECO:0000256" key="2">
    <source>
        <dbReference type="ARBA" id="ARBA00022525"/>
    </source>
</evidence>
<accession>A0A8B8B0M7</accession>
<keyword evidence="9" id="KW-0481">Metalloenzyme inhibitor</keyword>
<dbReference type="CDD" id="cd03577">
    <property type="entry name" value="NTR_TIMP_like"/>
    <property type="match status" value="1"/>
</dbReference>
<keyword evidence="2" id="KW-0964">Secreted</keyword>
<proteinExistence type="predicted"/>
<dbReference type="SUPFAM" id="SSF50242">
    <property type="entry name" value="TIMP-like"/>
    <property type="match status" value="1"/>
</dbReference>
<dbReference type="PANTHER" id="PTHR11844:SF25">
    <property type="entry name" value="NTR DOMAIN-CONTAINING PROTEIN"/>
    <property type="match status" value="1"/>
</dbReference>
<feature type="disulfide bond" evidence="5">
    <location>
        <begin position="24"/>
        <end position="117"/>
    </location>
</feature>
<feature type="binding site" evidence="4">
    <location>
        <position position="22"/>
    </location>
    <ligand>
        <name>Zn(2+)</name>
        <dbReference type="ChEBI" id="CHEBI:29105"/>
        <note>ligand shared with metalloproteinase partner</note>
    </ligand>
</feature>
<dbReference type="GO" id="GO:0008191">
    <property type="term" value="F:metalloendopeptidase inhibitor activity"/>
    <property type="evidence" value="ECO:0007669"/>
    <property type="project" value="InterPro"/>
</dbReference>
<dbReference type="GO" id="GO:0046872">
    <property type="term" value="F:metal ion binding"/>
    <property type="evidence" value="ECO:0007669"/>
    <property type="project" value="UniProtKB-KW"/>
</dbReference>
<protein>
    <submittedName>
        <fullName evidence="9">Metalloproteinase inhibitor 3-like</fullName>
    </submittedName>
</protein>
<dbReference type="AlphaFoldDB" id="A0A8B8B0M7"/>
<dbReference type="GO" id="GO:0031012">
    <property type="term" value="C:extracellular matrix"/>
    <property type="evidence" value="ECO:0007669"/>
    <property type="project" value="TreeGrafter"/>
</dbReference>
<feature type="disulfide bond" evidence="5">
    <location>
        <begin position="150"/>
        <end position="157"/>
    </location>
</feature>
<keyword evidence="6" id="KW-0732">Signal</keyword>
<feature type="domain" description="NTR" evidence="7">
    <location>
        <begin position="22"/>
        <end position="143"/>
    </location>
</feature>
<dbReference type="GO" id="GO:0051045">
    <property type="term" value="P:negative regulation of membrane protein ectodomain proteolysis"/>
    <property type="evidence" value="ECO:0007669"/>
    <property type="project" value="TreeGrafter"/>
</dbReference>
<feature type="disulfide bond" evidence="5">
    <location>
        <begin position="165"/>
        <end position="182"/>
    </location>
</feature>
<feature type="signal peptide" evidence="6">
    <location>
        <begin position="1"/>
        <end position="21"/>
    </location>
</feature>
<reference evidence="9" key="1">
    <citation type="submission" date="2025-08" db="UniProtKB">
        <authorList>
            <consortium name="RefSeq"/>
        </authorList>
    </citation>
    <scope>IDENTIFICATION</scope>
    <source>
        <tissue evidence="9">Whole sample</tissue>
    </source>
</reference>
<feature type="disulfide bond" evidence="5">
    <location>
        <begin position="34"/>
        <end position="143"/>
    </location>
</feature>
<dbReference type="OrthoDB" id="9987243at2759"/>
<evidence type="ECO:0000313" key="9">
    <source>
        <dbReference type="RefSeq" id="XP_022296967.1"/>
    </source>
</evidence>
<keyword evidence="8" id="KW-1185">Reference proteome</keyword>
<dbReference type="RefSeq" id="XP_022296967.1">
    <property type="nucleotide sequence ID" value="XM_022441259.1"/>
</dbReference>
<dbReference type="Proteomes" id="UP000694844">
    <property type="component" value="Chromosome 8"/>
</dbReference>
<feature type="disulfide bond" evidence="5">
    <location>
        <begin position="145"/>
        <end position="190"/>
    </location>
</feature>
<keyword evidence="4" id="KW-0862">Zinc</keyword>
<comment type="subcellular location">
    <subcellularLocation>
        <location evidence="1">Secreted</location>
    </subcellularLocation>
</comment>
<feature type="disulfide bond" evidence="5">
    <location>
        <begin position="22"/>
        <end position="91"/>
    </location>
</feature>
<dbReference type="KEGG" id="cvn:111106537"/>
<keyword evidence="9" id="KW-0646">Protease inhibitor</keyword>
<evidence type="ECO:0000313" key="8">
    <source>
        <dbReference type="Proteomes" id="UP000694844"/>
    </source>
</evidence>